<comment type="caution">
    <text evidence="2">The sequence shown here is derived from an EMBL/GenBank/DDBJ whole genome shotgun (WGS) entry which is preliminary data.</text>
</comment>
<gene>
    <name evidence="2" type="ORF">FG476_01725</name>
    <name evidence="1" type="ORF">LOK82_03480</name>
</gene>
<dbReference type="Proteomes" id="UP000474061">
    <property type="component" value="Unassembled WGS sequence"/>
</dbReference>
<evidence type="ECO:0000313" key="1">
    <source>
        <dbReference type="EMBL" id="MDC6407773.1"/>
    </source>
</evidence>
<dbReference type="RefSeq" id="WP_004086848.1">
    <property type="nucleotide sequence ID" value="NZ_CP047134.1"/>
</dbReference>
<evidence type="ECO:0000313" key="3">
    <source>
        <dbReference type="Proteomes" id="UP000474061"/>
    </source>
</evidence>
<sequence>MLTQEKLDVIYEVLGGPLNFLWSSVGRANGVSSSQVDPNSFEERKNDFLFLIGKLVDEGLLKLGNRKGEFFTGTAAELVEMFRSCFPSSDEELETGIWFLIDECPFVAVWVHKGEGKDGEDYYEWAD</sequence>
<dbReference type="EMBL" id="VDCJ01000310">
    <property type="protein sequence ID" value="MRU22856.1"/>
    <property type="molecule type" value="Genomic_DNA"/>
</dbReference>
<protein>
    <submittedName>
        <fullName evidence="2">DUF596 domain-containing protein</fullName>
    </submittedName>
</protein>
<dbReference type="InterPro" id="IPR023138">
    <property type="entry name" value="NMB0513-like_sf"/>
</dbReference>
<dbReference type="SUPFAM" id="SSF160472">
    <property type="entry name" value="NMB0513-like"/>
    <property type="match status" value="1"/>
</dbReference>
<reference evidence="2" key="1">
    <citation type="submission" date="2019-05" db="EMBL/GenBank/DDBJ databases">
        <authorList>
            <person name="Castillo A."/>
            <person name="Giampetruzzi A."/>
            <person name="Landa B."/>
            <person name="Saponari M."/>
            <person name="Almeida R.P.P."/>
            <person name="Moralejo E."/>
            <person name="Marco-Noales E."/>
            <person name="Velasco-Amo M.P."/>
            <person name="Roman-Ecija M."/>
            <person name="Navarro I."/>
            <person name="Monterde A."/>
            <person name="Barbe S."/>
        </authorList>
    </citation>
    <scope>NUCLEOTIDE SEQUENCE</scope>
    <source>
        <strain evidence="2">XYL1981</strain>
    </source>
</reference>
<proteinExistence type="predicted"/>
<organism evidence="2 3">
    <name type="scientific">Xylella fastidiosa subsp. multiplex</name>
    <dbReference type="NCBI Taxonomy" id="644357"/>
    <lineage>
        <taxon>Bacteria</taxon>
        <taxon>Pseudomonadati</taxon>
        <taxon>Pseudomonadota</taxon>
        <taxon>Gammaproteobacteria</taxon>
        <taxon>Lysobacterales</taxon>
        <taxon>Lysobacteraceae</taxon>
        <taxon>Xylella</taxon>
    </lineage>
</organism>
<evidence type="ECO:0000313" key="2">
    <source>
        <dbReference type="EMBL" id="MRU22856.1"/>
    </source>
</evidence>
<dbReference type="InterPro" id="IPR007670">
    <property type="entry name" value="DUF596"/>
</dbReference>
<dbReference type="AlphaFoldDB" id="A0A9Q4QRR6"/>
<dbReference type="Pfam" id="PF04591">
    <property type="entry name" value="DUF596"/>
    <property type="match status" value="1"/>
</dbReference>
<accession>A0A9Q4QRR6</accession>
<name>A0A9Q4QRR6_XYLFS</name>
<reference evidence="2" key="2">
    <citation type="journal article" date="2020" name="Appl. Environ. Microbiol.">
        <title>Multiple intercontinental introductions associated with the emergence of a plant pathogen in Europe.</title>
        <authorList>
            <person name="Landa B.B."/>
            <person name="Castillo A.I."/>
            <person name="Giampetruzzi A."/>
            <person name="Kahn A."/>
            <person name="Roman-Ecija M."/>
            <person name="Velasco-Amo M.P."/>
            <person name="Navas-Cortes J.A."/>
            <person name="Marco-Noales E."/>
            <person name="Barbe S."/>
            <person name="Moralejo E."/>
            <person name="Coletta-Filho H.D."/>
            <person name="Saldarelli P."/>
            <person name="Saponari M."/>
            <person name="Almeida R.P.P."/>
        </authorList>
    </citation>
    <scope>NUCLEOTIDE SEQUENCE</scope>
    <source>
        <strain evidence="2">XYL1981</strain>
    </source>
</reference>
<dbReference type="Proteomes" id="UP001220702">
    <property type="component" value="Unassembled WGS sequence"/>
</dbReference>
<reference evidence="1" key="3">
    <citation type="submission" date="2021-11" db="EMBL/GenBank/DDBJ databases">
        <authorList>
            <person name="Denance N."/>
            <person name="Briand M."/>
            <person name="Dupas E."/>
            <person name="Durand K."/>
            <person name="Legendre B."/>
            <person name="Cunty A."/>
            <person name="Donnadieu C."/>
            <person name="Lopez Roques C."/>
            <person name="Cesbron S."/>
            <person name="Jacques M.A."/>
        </authorList>
    </citation>
    <scope>NUCLEOTIDE SEQUENCE</scope>
    <source>
        <strain evidence="1">CFBP8070</strain>
    </source>
</reference>
<reference evidence="1" key="4">
    <citation type="journal article" date="2023" name="Commun. Biol.">
        <title>Suspicions of two bridgehead invasions of Xylella fastidiosa subsp. multiplex in France.</title>
        <authorList>
            <person name="Dupas E."/>
            <person name="Durand K."/>
            <person name="Rieux A."/>
            <person name="Briand M."/>
            <person name="Pruvost O."/>
            <person name="Cunty A."/>
            <person name="Denance N."/>
            <person name="Donnadieu C."/>
            <person name="Legendre B."/>
            <person name="Lopez-Roques C."/>
            <person name="Cesbron S."/>
            <person name="Ravigne V."/>
            <person name="Jacques M.A."/>
        </authorList>
    </citation>
    <scope>NUCLEOTIDE SEQUENCE</scope>
    <source>
        <strain evidence="1">CFBP8070</strain>
    </source>
</reference>
<dbReference type="EMBL" id="JAJKGN010000001">
    <property type="protein sequence ID" value="MDC6407773.1"/>
    <property type="molecule type" value="Genomic_DNA"/>
</dbReference>
<dbReference type="Gene3D" id="1.10.3510.10">
    <property type="entry name" value="NMB0513-like"/>
    <property type="match status" value="1"/>
</dbReference>